<feature type="transmembrane region" description="Helical" evidence="1">
    <location>
        <begin position="7"/>
        <end position="25"/>
    </location>
</feature>
<keyword evidence="1" id="KW-0472">Membrane</keyword>
<dbReference type="EMBL" id="HBIJ01023326">
    <property type="protein sequence ID" value="CAE0374571.1"/>
    <property type="molecule type" value="Transcribed_RNA"/>
</dbReference>
<sequence>MGINFQVVFLVIVGSLAIWSCWLMLARVDSIQSLPISTPQIPQKEEVTTNISLAYWYEPSSQIKNCEILKYTLKYAPQCGEEIKKVYPLLITGTGRVGTMFASQQLRRAGYDISHDNERVGKFGAAAWPLAIRETNAVDRFKYGSGGYAIPNFAHALGSQFFGTAPSARFAVILQQTRHPLATIASRADRVGMMYAPISYSNPHLFRDVLHYAPSFPPQSELQAWYNDRHNSHEWNTEKRLRVALFHYVFFNEWVNAYADATYQVEHFDLQRIILFAQLGKIQHSHSIRHLLSLPHHNNKIKKQPARYQYNKERPNHHAAKYISRNLTWADLRRVSPFVASRAQDLAQSFGYL</sequence>
<evidence type="ECO:0000256" key="1">
    <source>
        <dbReference type="SAM" id="Phobius"/>
    </source>
</evidence>
<keyword evidence="1" id="KW-0812">Transmembrane</keyword>
<evidence type="ECO:0000313" key="2">
    <source>
        <dbReference type="EMBL" id="CAE0374571.1"/>
    </source>
</evidence>
<evidence type="ECO:0008006" key="3">
    <source>
        <dbReference type="Google" id="ProtNLM"/>
    </source>
</evidence>
<name>A0A7S3NKW0_9STRA</name>
<protein>
    <recommendedName>
        <fullName evidence="3">Sulfotransferase domain-containing protein</fullName>
    </recommendedName>
</protein>
<accession>A0A7S3NKW0</accession>
<reference evidence="2" key="1">
    <citation type="submission" date="2021-01" db="EMBL/GenBank/DDBJ databases">
        <authorList>
            <person name="Corre E."/>
            <person name="Pelletier E."/>
            <person name="Niang G."/>
            <person name="Scheremetjew M."/>
            <person name="Finn R."/>
            <person name="Kale V."/>
            <person name="Holt S."/>
            <person name="Cochrane G."/>
            <person name="Meng A."/>
            <person name="Brown T."/>
            <person name="Cohen L."/>
        </authorList>
    </citation>
    <scope>NUCLEOTIDE SEQUENCE</scope>
    <source>
        <strain evidence="2">CCMP1510</strain>
    </source>
</reference>
<keyword evidence="1" id="KW-1133">Transmembrane helix</keyword>
<organism evidence="2">
    <name type="scientific">Aureoumbra lagunensis</name>
    <dbReference type="NCBI Taxonomy" id="44058"/>
    <lineage>
        <taxon>Eukaryota</taxon>
        <taxon>Sar</taxon>
        <taxon>Stramenopiles</taxon>
        <taxon>Ochrophyta</taxon>
        <taxon>Pelagophyceae</taxon>
        <taxon>Pelagomonadales</taxon>
        <taxon>Aureoumbra</taxon>
    </lineage>
</organism>
<gene>
    <name evidence="2" type="ORF">ALAG00032_LOCUS15374</name>
</gene>
<dbReference type="AlphaFoldDB" id="A0A7S3NKW0"/>
<proteinExistence type="predicted"/>